<dbReference type="InterPro" id="IPR011012">
    <property type="entry name" value="Longin-like_dom_sf"/>
</dbReference>
<evidence type="ECO:0000256" key="2">
    <source>
        <dbReference type="SAM" id="Coils"/>
    </source>
</evidence>
<dbReference type="Proteomes" id="UP000018208">
    <property type="component" value="Unassembled WGS sequence"/>
</dbReference>
<evidence type="ECO:0000313" key="4">
    <source>
        <dbReference type="EMBL" id="EST47020.1"/>
    </source>
</evidence>
<dbReference type="GO" id="GO:0006888">
    <property type="term" value="P:endoplasmic reticulum to Golgi vesicle-mediated transport"/>
    <property type="evidence" value="ECO:0007669"/>
    <property type="project" value="TreeGrafter"/>
</dbReference>
<keyword evidence="6" id="KW-1185">Reference proteome</keyword>
<dbReference type="GO" id="GO:0005794">
    <property type="term" value="C:Golgi apparatus"/>
    <property type="evidence" value="ECO:0007669"/>
    <property type="project" value="TreeGrafter"/>
</dbReference>
<dbReference type="InterPro" id="IPR042855">
    <property type="entry name" value="V_SNARE_CC"/>
</dbReference>
<organism evidence="4">
    <name type="scientific">Spironucleus salmonicida</name>
    <dbReference type="NCBI Taxonomy" id="348837"/>
    <lineage>
        <taxon>Eukaryota</taxon>
        <taxon>Metamonada</taxon>
        <taxon>Diplomonadida</taxon>
        <taxon>Hexamitidae</taxon>
        <taxon>Hexamitinae</taxon>
        <taxon>Spironucleus</taxon>
    </lineage>
</organism>
<dbReference type="GO" id="GO:0005484">
    <property type="term" value="F:SNAP receptor activity"/>
    <property type="evidence" value="ECO:0007669"/>
    <property type="project" value="TreeGrafter"/>
</dbReference>
<proteinExistence type="predicted"/>
<dbReference type="AlphaFoldDB" id="V6LQZ7"/>
<reference evidence="5" key="2">
    <citation type="submission" date="2020-12" db="EMBL/GenBank/DDBJ databases">
        <title>New Spironucleus salmonicida genome in near-complete chromosomes.</title>
        <authorList>
            <person name="Xu F."/>
            <person name="Kurt Z."/>
            <person name="Jimenez-Gonzalez A."/>
            <person name="Astvaldsson A."/>
            <person name="Andersson J.O."/>
            <person name="Svard S.G."/>
        </authorList>
    </citation>
    <scope>NUCLEOTIDE SEQUENCE</scope>
    <source>
        <strain evidence="5">ATCC 50377</strain>
    </source>
</reference>
<dbReference type="CDD" id="cd15843">
    <property type="entry name" value="R-SNARE"/>
    <property type="match status" value="1"/>
</dbReference>
<dbReference type="PANTHER" id="PTHR45806">
    <property type="entry name" value="SYNAPTOBREVIN HOMOLOG YKT6"/>
    <property type="match status" value="1"/>
</dbReference>
<dbReference type="Pfam" id="PF00957">
    <property type="entry name" value="Synaptobrevin"/>
    <property type="match status" value="1"/>
</dbReference>
<dbReference type="PANTHER" id="PTHR45806:SF1">
    <property type="entry name" value="SYNAPTOBREVIN HOMOLOG YKT6"/>
    <property type="match status" value="1"/>
</dbReference>
<dbReference type="VEuPathDB" id="GiardiaDB:SS50377_21982"/>
<dbReference type="Gene3D" id="1.20.5.110">
    <property type="match status" value="1"/>
</dbReference>
<sequence length="185" mass="21189">MEQIYIALLKLTQTQPIFLASQYNSESINFLIRSKTLELAKFASRNLANSLKDNEFIQAKFNDSHNFAIYGKRAGNLISICVQSETKQALSFLNQILRTFKNRDFAEVKFDCNCVNLKEIKVDNSLNNLQNELEETKNLVYENLENVIKRGQNIDEIYAKTIDLSDGAKAFLQASKKMKCRCLGM</sequence>
<feature type="domain" description="V-SNARE coiled-coil homology" evidence="3">
    <location>
        <begin position="125"/>
        <end position="185"/>
    </location>
</feature>
<dbReference type="SUPFAM" id="SSF64356">
    <property type="entry name" value="SNARE-like"/>
    <property type="match status" value="1"/>
</dbReference>
<reference evidence="4 5" key="1">
    <citation type="journal article" date="2014" name="PLoS Genet.">
        <title>The Genome of Spironucleus salmonicida Highlights a Fish Pathogen Adapted to Fluctuating Environments.</title>
        <authorList>
            <person name="Xu F."/>
            <person name="Jerlstrom-Hultqvist J."/>
            <person name="Einarsson E."/>
            <person name="Astvaldsson A."/>
            <person name="Svard S.G."/>
            <person name="Andersson J.O."/>
        </authorList>
    </citation>
    <scope>NUCLEOTIDE SEQUENCE</scope>
    <source>
        <strain evidence="5">ATCC 50377</strain>
    </source>
</reference>
<dbReference type="PROSITE" id="PS50892">
    <property type="entry name" value="V_SNARE"/>
    <property type="match status" value="1"/>
</dbReference>
<name>V6LQZ7_9EUKA</name>
<evidence type="ECO:0000313" key="5">
    <source>
        <dbReference type="EMBL" id="KAH0576418.1"/>
    </source>
</evidence>
<dbReference type="OrthoDB" id="27923at2759"/>
<evidence type="ECO:0000256" key="1">
    <source>
        <dbReference type="PROSITE-ProRule" id="PRU00290"/>
    </source>
</evidence>
<protein>
    <submittedName>
        <fullName evidence="4">Synaptobrevin</fullName>
    </submittedName>
</protein>
<accession>V6LQZ7</accession>
<keyword evidence="1 2" id="KW-0175">Coiled coil</keyword>
<gene>
    <name evidence="4" type="ORF">SS50377_12976</name>
    <name evidence="5" type="ORF">SS50377_21982</name>
</gene>
<dbReference type="EMBL" id="AUWU02000002">
    <property type="protein sequence ID" value="KAH0576418.1"/>
    <property type="molecule type" value="Genomic_DNA"/>
</dbReference>
<dbReference type="SUPFAM" id="SSF58038">
    <property type="entry name" value="SNARE fusion complex"/>
    <property type="match status" value="1"/>
</dbReference>
<evidence type="ECO:0000259" key="3">
    <source>
        <dbReference type="PROSITE" id="PS50892"/>
    </source>
</evidence>
<evidence type="ECO:0000313" key="6">
    <source>
        <dbReference type="Proteomes" id="UP000018208"/>
    </source>
</evidence>
<dbReference type="EMBL" id="KI546053">
    <property type="protein sequence ID" value="EST47020.1"/>
    <property type="molecule type" value="Genomic_DNA"/>
</dbReference>
<feature type="coiled-coil region" evidence="2">
    <location>
        <begin position="119"/>
        <end position="146"/>
    </location>
</feature>